<evidence type="ECO:0000256" key="3">
    <source>
        <dbReference type="ARBA" id="ARBA00022801"/>
    </source>
</evidence>
<name>A0ABQ9YF24_9EUKA</name>
<feature type="domain" description="Uracil-DNA glycosylase-like" evidence="7">
    <location>
        <begin position="31"/>
        <end position="207"/>
    </location>
</feature>
<proteinExistence type="inferred from homology"/>
<evidence type="ECO:0000256" key="1">
    <source>
        <dbReference type="ARBA" id="ARBA00008184"/>
    </source>
</evidence>
<dbReference type="InterPro" id="IPR005122">
    <property type="entry name" value="Uracil-DNA_glycosylase-like"/>
</dbReference>
<evidence type="ECO:0000313" key="8">
    <source>
        <dbReference type="EMBL" id="KAK2962347.1"/>
    </source>
</evidence>
<evidence type="ECO:0000256" key="6">
    <source>
        <dbReference type="SAM" id="MobiDB-lite"/>
    </source>
</evidence>
<dbReference type="PROSITE" id="PS00130">
    <property type="entry name" value="U_DNA_GLYCOSYLASE"/>
    <property type="match status" value="1"/>
</dbReference>
<comment type="similarity">
    <text evidence="1">Belongs to the uracil-DNA glycosylase (UDG) superfamily. UNG family.</text>
</comment>
<keyword evidence="9" id="KW-1185">Reference proteome</keyword>
<gene>
    <name evidence="8" type="ORF">BLNAU_2590</name>
</gene>
<dbReference type="PANTHER" id="PTHR11264:SF8">
    <property type="entry name" value="URACIL-DNA GLYCOSYLASE-LIKE DOMAIN-CONTAINING PROTEIN"/>
    <property type="match status" value="1"/>
</dbReference>
<dbReference type="EMBL" id="JARBJD010000011">
    <property type="protein sequence ID" value="KAK2962347.1"/>
    <property type="molecule type" value="Genomic_DNA"/>
</dbReference>
<dbReference type="InterPro" id="IPR002043">
    <property type="entry name" value="UDG_fam1"/>
</dbReference>
<dbReference type="InterPro" id="IPR036895">
    <property type="entry name" value="Uracil-DNA_glycosylase-like_sf"/>
</dbReference>
<comment type="caution">
    <text evidence="8">The sequence shown here is derived from an EMBL/GenBank/DDBJ whole genome shotgun (WGS) entry which is preliminary data.</text>
</comment>
<feature type="active site" description="Proton acceptor" evidence="5">
    <location>
        <position position="44"/>
    </location>
</feature>
<evidence type="ECO:0000256" key="5">
    <source>
        <dbReference type="PROSITE-ProRule" id="PRU10072"/>
    </source>
</evidence>
<sequence>MGLPRVASYLSTSRHKMIPSLPNTFRALHLTNPEDCRVVIFGQDPYPREDSAMGVSFCDGRFRSWAEPSSPSVRNLFKSVLINANHLRTDSKVPELRQKMKEIEMINPYDWFFETGSQGVLWLNTVLTLSEEESLEVRERFWAPVIDSIFTAIIKSKQDLPENDTRRGVVFVLWGGTAKKLKSRIEKAKKGLNSTVPIYFVSAPHPSVESFHTVCTFKDIDDAMQKGNLGRIQWIIKGKDSGKKEVRDKAVSFGGRSKGKTAKE</sequence>
<keyword evidence="3" id="KW-0378">Hydrolase</keyword>
<keyword evidence="4" id="KW-0234">DNA repair</keyword>
<dbReference type="Gene3D" id="3.40.470.10">
    <property type="entry name" value="Uracil-DNA glycosylase-like domain"/>
    <property type="match status" value="1"/>
</dbReference>
<evidence type="ECO:0000259" key="7">
    <source>
        <dbReference type="Pfam" id="PF03167"/>
    </source>
</evidence>
<keyword evidence="2" id="KW-0227">DNA damage</keyword>
<feature type="region of interest" description="Disordered" evidence="6">
    <location>
        <begin position="240"/>
        <end position="264"/>
    </location>
</feature>
<dbReference type="SUPFAM" id="SSF52141">
    <property type="entry name" value="Uracil-DNA glycosylase-like"/>
    <property type="match status" value="1"/>
</dbReference>
<dbReference type="InterPro" id="IPR018085">
    <property type="entry name" value="Ura-DNA_Glyclase_AS"/>
</dbReference>
<evidence type="ECO:0000256" key="2">
    <source>
        <dbReference type="ARBA" id="ARBA00022763"/>
    </source>
</evidence>
<feature type="compositionally biased region" description="Basic and acidic residues" evidence="6">
    <location>
        <begin position="240"/>
        <end position="250"/>
    </location>
</feature>
<evidence type="ECO:0000313" key="9">
    <source>
        <dbReference type="Proteomes" id="UP001281761"/>
    </source>
</evidence>
<dbReference type="GO" id="GO:0016301">
    <property type="term" value="F:kinase activity"/>
    <property type="evidence" value="ECO:0007669"/>
    <property type="project" value="UniProtKB-KW"/>
</dbReference>
<organism evidence="8 9">
    <name type="scientific">Blattamonas nauphoetae</name>
    <dbReference type="NCBI Taxonomy" id="2049346"/>
    <lineage>
        <taxon>Eukaryota</taxon>
        <taxon>Metamonada</taxon>
        <taxon>Preaxostyla</taxon>
        <taxon>Oxymonadida</taxon>
        <taxon>Blattamonas</taxon>
    </lineage>
</organism>
<protein>
    <submittedName>
        <fullName evidence="8">TKL protein kinase</fullName>
    </submittedName>
</protein>
<reference evidence="8 9" key="1">
    <citation type="journal article" date="2022" name="bioRxiv">
        <title>Genomics of Preaxostyla Flagellates Illuminates Evolutionary Transitions and the Path Towards Mitochondrial Loss.</title>
        <authorList>
            <person name="Novak L.V.F."/>
            <person name="Treitli S.C."/>
            <person name="Pyrih J."/>
            <person name="Halakuc P."/>
            <person name="Pipaliya S.V."/>
            <person name="Vacek V."/>
            <person name="Brzon O."/>
            <person name="Soukal P."/>
            <person name="Eme L."/>
            <person name="Dacks J.B."/>
            <person name="Karnkowska A."/>
            <person name="Elias M."/>
            <person name="Hampl V."/>
        </authorList>
    </citation>
    <scope>NUCLEOTIDE SEQUENCE [LARGE SCALE GENOMIC DNA]</scope>
    <source>
        <strain evidence="8">NAU3</strain>
        <tissue evidence="8">Gut</tissue>
    </source>
</reference>
<evidence type="ECO:0000256" key="4">
    <source>
        <dbReference type="ARBA" id="ARBA00023204"/>
    </source>
</evidence>
<keyword evidence="8" id="KW-0808">Transferase</keyword>
<accession>A0ABQ9YF24</accession>
<keyword evidence="8" id="KW-0418">Kinase</keyword>
<dbReference type="Proteomes" id="UP001281761">
    <property type="component" value="Unassembled WGS sequence"/>
</dbReference>
<dbReference type="PANTHER" id="PTHR11264">
    <property type="entry name" value="URACIL-DNA GLYCOSYLASE"/>
    <property type="match status" value="1"/>
</dbReference>
<dbReference type="Pfam" id="PF03167">
    <property type="entry name" value="UDG"/>
    <property type="match status" value="1"/>
</dbReference>